<evidence type="ECO:0000256" key="5">
    <source>
        <dbReference type="ARBA" id="ARBA00022771"/>
    </source>
</evidence>
<comment type="similarity">
    <text evidence="2">Belongs to the ZCCHC8 family.</text>
</comment>
<evidence type="ECO:0000259" key="10">
    <source>
        <dbReference type="PROSITE" id="PS50158"/>
    </source>
</evidence>
<proteinExistence type="inferred from homology"/>
<evidence type="ECO:0000256" key="3">
    <source>
        <dbReference type="ARBA" id="ARBA00022664"/>
    </source>
</evidence>
<feature type="compositionally biased region" description="Pro residues" evidence="9">
    <location>
        <begin position="372"/>
        <end position="404"/>
    </location>
</feature>
<protein>
    <recommendedName>
        <fullName evidence="10">CCHC-type domain-containing protein</fullName>
    </recommendedName>
</protein>
<reference evidence="11 12" key="1">
    <citation type="journal article" date="2012" name="Science">
        <title>The Paleozoic origin of enzymatic lignin decomposition reconstructed from 31 fungal genomes.</title>
        <authorList>
            <person name="Floudas D."/>
            <person name="Binder M."/>
            <person name="Riley R."/>
            <person name="Barry K."/>
            <person name="Blanchette R.A."/>
            <person name="Henrissat B."/>
            <person name="Martinez A.T."/>
            <person name="Otillar R."/>
            <person name="Spatafora J.W."/>
            <person name="Yadav J.S."/>
            <person name="Aerts A."/>
            <person name="Benoit I."/>
            <person name="Boyd A."/>
            <person name="Carlson A."/>
            <person name="Copeland A."/>
            <person name="Coutinho P.M."/>
            <person name="de Vries R.P."/>
            <person name="Ferreira P."/>
            <person name="Findley K."/>
            <person name="Foster B."/>
            <person name="Gaskell J."/>
            <person name="Glotzer D."/>
            <person name="Gorecki P."/>
            <person name="Heitman J."/>
            <person name="Hesse C."/>
            <person name="Hori C."/>
            <person name="Igarashi K."/>
            <person name="Jurgens J.A."/>
            <person name="Kallen N."/>
            <person name="Kersten P."/>
            <person name="Kohler A."/>
            <person name="Kuees U."/>
            <person name="Kumar T.K.A."/>
            <person name="Kuo A."/>
            <person name="LaButti K."/>
            <person name="Larrondo L.F."/>
            <person name="Lindquist E."/>
            <person name="Ling A."/>
            <person name="Lombard V."/>
            <person name="Lucas S."/>
            <person name="Lundell T."/>
            <person name="Martin R."/>
            <person name="McLaughlin D.J."/>
            <person name="Morgenstern I."/>
            <person name="Morin E."/>
            <person name="Murat C."/>
            <person name="Nagy L.G."/>
            <person name="Nolan M."/>
            <person name="Ohm R.A."/>
            <person name="Patyshakuliyeva A."/>
            <person name="Rokas A."/>
            <person name="Ruiz-Duenas F.J."/>
            <person name="Sabat G."/>
            <person name="Salamov A."/>
            <person name="Samejima M."/>
            <person name="Schmutz J."/>
            <person name="Slot J.C."/>
            <person name="St John F."/>
            <person name="Stenlid J."/>
            <person name="Sun H."/>
            <person name="Sun S."/>
            <person name="Syed K."/>
            <person name="Tsang A."/>
            <person name="Wiebenga A."/>
            <person name="Young D."/>
            <person name="Pisabarro A."/>
            <person name="Eastwood D.C."/>
            <person name="Martin F."/>
            <person name="Cullen D."/>
            <person name="Grigoriev I.V."/>
            <person name="Hibbett D.S."/>
        </authorList>
    </citation>
    <scope>NUCLEOTIDE SEQUENCE</scope>
    <source>
        <strain evidence="12">FP-58527</strain>
    </source>
</reference>
<dbReference type="Pfam" id="PF05768">
    <property type="entry name" value="Glrx-like"/>
    <property type="match status" value="1"/>
</dbReference>
<evidence type="ECO:0000313" key="12">
    <source>
        <dbReference type="Proteomes" id="UP000015241"/>
    </source>
</evidence>
<dbReference type="Pfam" id="PF04046">
    <property type="entry name" value="PSP"/>
    <property type="match status" value="1"/>
</dbReference>
<dbReference type="OrthoDB" id="429967at2759"/>
<dbReference type="Gene3D" id="3.40.30.10">
    <property type="entry name" value="Glutaredoxin"/>
    <property type="match status" value="1"/>
</dbReference>
<dbReference type="InterPro" id="IPR036249">
    <property type="entry name" value="Thioredoxin-like_sf"/>
</dbReference>
<dbReference type="InterPro" id="IPR008554">
    <property type="entry name" value="Glutaredoxin-like"/>
</dbReference>
<organism evidence="11 12">
    <name type="scientific">Fomitopsis schrenkii</name>
    <name type="common">Brown rot fungus</name>
    <dbReference type="NCBI Taxonomy" id="2126942"/>
    <lineage>
        <taxon>Eukaryota</taxon>
        <taxon>Fungi</taxon>
        <taxon>Dikarya</taxon>
        <taxon>Basidiomycota</taxon>
        <taxon>Agaricomycotina</taxon>
        <taxon>Agaricomycetes</taxon>
        <taxon>Polyporales</taxon>
        <taxon>Fomitopsis</taxon>
    </lineage>
</organism>
<dbReference type="SUPFAM" id="SSF57756">
    <property type="entry name" value="Retrovirus zinc finger-like domains"/>
    <property type="match status" value="1"/>
</dbReference>
<keyword evidence="3" id="KW-0507">mRNA processing</keyword>
<evidence type="ECO:0000256" key="2">
    <source>
        <dbReference type="ARBA" id="ARBA00007497"/>
    </source>
</evidence>
<keyword evidence="4" id="KW-0479">Metal-binding</keyword>
<dbReference type="PROSITE" id="PS50158">
    <property type="entry name" value="ZF_CCHC"/>
    <property type="match status" value="1"/>
</dbReference>
<dbReference type="SUPFAM" id="SSF52833">
    <property type="entry name" value="Thioredoxin-like"/>
    <property type="match status" value="1"/>
</dbReference>
<keyword evidence="12" id="KW-1185">Reference proteome</keyword>
<feature type="compositionally biased region" description="Low complexity" evidence="9">
    <location>
        <begin position="289"/>
        <end position="298"/>
    </location>
</feature>
<evidence type="ECO:0000256" key="6">
    <source>
        <dbReference type="ARBA" id="ARBA00022833"/>
    </source>
</evidence>
<evidence type="ECO:0000313" key="11">
    <source>
        <dbReference type="EMBL" id="EPS99008.1"/>
    </source>
</evidence>
<dbReference type="Proteomes" id="UP000015241">
    <property type="component" value="Unassembled WGS sequence"/>
</dbReference>
<dbReference type="STRING" id="743788.S8E6I8"/>
<comment type="subcellular location">
    <subcellularLocation>
        <location evidence="1">Nucleus</location>
        <location evidence="1">Nucleoplasm</location>
    </subcellularLocation>
</comment>
<evidence type="ECO:0000256" key="9">
    <source>
        <dbReference type="SAM" id="MobiDB-lite"/>
    </source>
</evidence>
<dbReference type="GO" id="GO:0003723">
    <property type="term" value="F:RNA binding"/>
    <property type="evidence" value="ECO:0007669"/>
    <property type="project" value="TreeGrafter"/>
</dbReference>
<keyword evidence="5 8" id="KW-0863">Zinc-finger</keyword>
<name>S8E6I8_FOMSC</name>
<dbReference type="PANTHER" id="PTHR13316">
    <property type="entry name" value="ZINC FINGER, CCHC DOMAIN CONTAINING 8"/>
    <property type="match status" value="1"/>
</dbReference>
<dbReference type="HOGENOM" id="CLU_041922_0_0_1"/>
<evidence type="ECO:0000256" key="4">
    <source>
        <dbReference type="ARBA" id="ARBA00022723"/>
    </source>
</evidence>
<dbReference type="AlphaFoldDB" id="S8E6I8"/>
<dbReference type="InParanoid" id="S8E6I8"/>
<dbReference type="GO" id="GO:0006397">
    <property type="term" value="P:mRNA processing"/>
    <property type="evidence" value="ECO:0007669"/>
    <property type="project" value="UniProtKB-KW"/>
</dbReference>
<dbReference type="GO" id="GO:0008270">
    <property type="term" value="F:zinc ion binding"/>
    <property type="evidence" value="ECO:0007669"/>
    <property type="project" value="UniProtKB-KW"/>
</dbReference>
<dbReference type="GO" id="GO:0005654">
    <property type="term" value="C:nucleoplasm"/>
    <property type="evidence" value="ECO:0007669"/>
    <property type="project" value="UniProtKB-SubCell"/>
</dbReference>
<dbReference type="EMBL" id="KE504160">
    <property type="protein sequence ID" value="EPS99008.1"/>
    <property type="molecule type" value="Genomic_DNA"/>
</dbReference>
<evidence type="ECO:0000256" key="7">
    <source>
        <dbReference type="ARBA" id="ARBA00023242"/>
    </source>
</evidence>
<evidence type="ECO:0000256" key="1">
    <source>
        <dbReference type="ARBA" id="ARBA00004642"/>
    </source>
</evidence>
<feature type="region of interest" description="Disordered" evidence="9">
    <location>
        <begin position="265"/>
        <end position="312"/>
    </location>
</feature>
<feature type="domain" description="CCHC-type" evidence="10">
    <location>
        <begin position="128"/>
        <end position="145"/>
    </location>
</feature>
<keyword evidence="7" id="KW-0539">Nucleus</keyword>
<gene>
    <name evidence="11" type="ORF">FOMPIDRAFT_1037217</name>
</gene>
<dbReference type="GO" id="GO:0071013">
    <property type="term" value="C:catalytic step 2 spliceosome"/>
    <property type="evidence" value="ECO:0007669"/>
    <property type="project" value="TreeGrafter"/>
</dbReference>
<dbReference type="InterPro" id="IPR001878">
    <property type="entry name" value="Znf_CCHC"/>
</dbReference>
<dbReference type="InterPro" id="IPR006568">
    <property type="entry name" value="PSP_pro-rich"/>
</dbReference>
<evidence type="ECO:0000256" key="8">
    <source>
        <dbReference type="PROSITE-ProRule" id="PRU00047"/>
    </source>
</evidence>
<accession>S8E6I8</accession>
<dbReference type="InterPro" id="IPR036875">
    <property type="entry name" value="Znf_CCHC_sf"/>
</dbReference>
<dbReference type="eggNOG" id="ENOG502SD0T">
    <property type="taxonomic scope" value="Eukaryota"/>
</dbReference>
<dbReference type="PANTHER" id="PTHR13316:SF0">
    <property type="entry name" value="ZINC FINGER CCHC DOMAIN-CONTAINING PROTEIN 8"/>
    <property type="match status" value="1"/>
</dbReference>
<keyword evidence="6" id="KW-0862">Zinc</keyword>
<sequence length="457" mass="50988">MAGRAVGRLARLTLFSGPNCSLCDIAKAELSKVRQRRPFNLETINIQDAGQERWKRKYVYWIPALHIEGKEVAKGRWDAQTVNEALDAWERDPWTEDTSPYYELHFYERCGNGALGMEHAKEDVSNVRRCFNCGEPGHEVSSCSQRRDYALISLSRQMYNFFKEESFGSSQRVHEAEGWKRQRLAWLEEFEPGQVRGGLLREALGLRDGDVGEYVEWLGNMAIWGYPKGWIGTVDPRLQVWKIISGEDGQDGSDDSDETLFTITGEDHEELRLPSGAHAASTSRDDDGASTSGSESSGTPLEPAVDETRSRPRRWAKYPNTYFLSSKLFVYNGEGIPEPADEPHSTVVSNTFDAERQALWDRIVNASYASAPTPPLPSDSLPPPPPLSPPPLPPASPPPLPPSIAPPLIPMTTANTLYLSLRASLFERSVASGVILGQCKYNNTINPGVYITLKEYR</sequence>
<feature type="region of interest" description="Disordered" evidence="9">
    <location>
        <begin position="371"/>
        <end position="404"/>
    </location>
</feature>
<dbReference type="InterPro" id="IPR052115">
    <property type="entry name" value="NEXT_complex_subunit_ZCCHC8"/>
</dbReference>